<dbReference type="Pfam" id="PF04434">
    <property type="entry name" value="SWIM"/>
    <property type="match status" value="1"/>
</dbReference>
<feature type="region of interest" description="Disordered" evidence="6">
    <location>
        <begin position="100"/>
        <end position="128"/>
    </location>
</feature>
<feature type="coiled-coil region" evidence="5">
    <location>
        <begin position="241"/>
        <end position="268"/>
    </location>
</feature>
<feature type="domain" description="SWIM-type" evidence="7">
    <location>
        <begin position="1205"/>
        <end position="1246"/>
    </location>
</feature>
<reference evidence="8 9" key="1">
    <citation type="journal article" date="2017" name="Nat. Commun.">
        <title>Genome assembly with in vitro proximity ligation data and whole-genome triplication in lettuce.</title>
        <authorList>
            <person name="Reyes-Chin-Wo S."/>
            <person name="Wang Z."/>
            <person name="Yang X."/>
            <person name="Kozik A."/>
            <person name="Arikit S."/>
            <person name="Song C."/>
            <person name="Xia L."/>
            <person name="Froenicke L."/>
            <person name="Lavelle D.O."/>
            <person name="Truco M.J."/>
            <person name="Xia R."/>
            <person name="Zhu S."/>
            <person name="Xu C."/>
            <person name="Xu H."/>
            <person name="Xu X."/>
            <person name="Cox K."/>
            <person name="Korf I."/>
            <person name="Meyers B.C."/>
            <person name="Michelmore R.W."/>
        </authorList>
    </citation>
    <scope>NUCLEOTIDE SEQUENCE [LARGE SCALE GENOMIC DNA]</scope>
    <source>
        <strain evidence="9">cv. Salinas</strain>
        <tissue evidence="8">Seedlings</tissue>
    </source>
</reference>
<dbReference type="EMBL" id="NBSK02000008">
    <property type="protein sequence ID" value="KAJ0193165.1"/>
    <property type="molecule type" value="Genomic_DNA"/>
</dbReference>
<dbReference type="InterPro" id="IPR007527">
    <property type="entry name" value="Znf_SWIM"/>
</dbReference>
<comment type="caution">
    <text evidence="8">The sequence shown here is derived from an EMBL/GenBank/DDBJ whole genome shotgun (WGS) entry which is preliminary data.</text>
</comment>
<evidence type="ECO:0000256" key="3">
    <source>
        <dbReference type="ARBA" id="ARBA00022833"/>
    </source>
</evidence>
<dbReference type="PANTHER" id="PTHR31973:SF189">
    <property type="entry name" value="TRANSPOSASE, MUDR, PLANT, MULE TRANSPOSASE DOMAIN PROTEIN-RELATED"/>
    <property type="match status" value="1"/>
</dbReference>
<feature type="region of interest" description="Disordered" evidence="6">
    <location>
        <begin position="1289"/>
        <end position="1321"/>
    </location>
</feature>
<dbReference type="Pfam" id="PF03108">
    <property type="entry name" value="DBD_Tnp_Mut"/>
    <property type="match status" value="1"/>
</dbReference>
<evidence type="ECO:0000256" key="2">
    <source>
        <dbReference type="ARBA" id="ARBA00022771"/>
    </source>
</evidence>
<dbReference type="Proteomes" id="UP000235145">
    <property type="component" value="Unassembled WGS sequence"/>
</dbReference>
<gene>
    <name evidence="8" type="ORF">LSAT_V11C800418000</name>
</gene>
<sequence>MFPNMLCGACKSHQNHRNLKMNNLKSLEPISNLRFQHSIPLDMDPDNIFISTISSKSNKRSNKNGGGFRKMANKVSNFSDMIHRVTASCLLHPLCSGSNNTDDISEHDTGEDGSEEEGTYKTEEGNEEEDATEYLEAAVAMVEEQSGYRTKKEIEMVLLMGEVFEAVASMKTAYVSLQEAHCPWDADKMRLSDVAVVAELRKLGVFRERFRRSFGMNIDRSKKTVSGPMLRDVVAPYEAAMEKLKMEVRSKEAEVDNLREKLKTATTINGSAGRKCRSHSHQSKRRVSCSSQFQRPSTVPVSPAPMVMPELFETCVKSVKEGSKSFASLLLSLMKAAHWDITATVKSITGTNSNSAVTDSIVGPNQAKYSLESYVNRKIFQGFDHETFYIDGSISSILNPNQFRSECFTQYSDMKSLDPMELLGILPTSQFGKFCSKKYLSIVHPKMEESLFGDLEQRRQLLAGNHPRSRFYGEFLALAKAVWLLHLVAFSLDPLPSHFEGSRGAEFHPEYMESAVRFPGGRVSSGFIVGFPVSPGFKLGNGHVVKARSTASMASSSTGMYISVDFHYNGFFSPNPLVYLDPVKTNVRDVDFGGFTYKEFLLWLTKLTNGACDNVYYCVRKESLCEGIRRIDSDADYWEFVETVYSLESDSLESKLDVYIDHRNEPILDWADNEFLADGKGYESDYMDEEDDKDSEVSMTMEYEHEWDDEEEHTFDKTVGDPFLDKLSGHISDDDEEEANNGKLKDVVFPVHNENQEWEQMVPVLGMKFSNPLELKLCITNYAVKNGYDLWYEKSDHERLLVKCCKGKTNKQGKGCPFRLWATWMSSEKSFQIKSLNGMHNCARVFKFGSIVTYKWIAKHFMNHILQKPKMSIWKLKAKVSKKFNLIASVGQCRNARKYAFQEIEGTLKEHYAKTWSYGEEIRRTNPGSTVKMDVDVMPDGTTYFSKFYVCFKGLKDGWIEGCRRVIGLDGCFLKGICRGQLLSAIGRDANNHIYPIAWAVVSVESKETWKWFIDLLIQDLGMGVGHGLTLISDQHKGLLEAVKERVPAAEHRQCARHICANFLKRFKGQVFRKLFWYAAAATTPAKFEQHMNEIKKLEPLAYDHLMERDPKTWSKAFFQTDRACDAYENGISESFNSVIEVARKRPLITMLEEIRIYVMERLYRQKIKGQSWDLTICPTIRLKLSKLKDLQRFWKVIPSGYQQYEVRLGYDAYVVDIGSRTCACRTWQLTGYPCVHGYACIASLNRDVEEYVSPWFTTSMYLNCYRYTINPLNGSDMWPHVDYINPLPPKRRRLPGRPSTKRKRDQIERENQGKKHSITKRGSVMKCSICRESGHNKTTCPQKPIGESSNASSKKKKSKKADKVKVVLAHEVDIDSESEVEIEPESDVDSFDIEFEDDVQPEVEDGVEPEVQDGVQHEVQDEVQAEVEPENHPEVHDANQVEVHLAVQAEVEPEVQVQVEDANQIVVQDQVEIPAFQVVVGKRARKPSERITKLKIRKMWEGKQGSGDDNPYELD</sequence>
<dbReference type="InterPro" id="IPR006943">
    <property type="entry name" value="DUF641_pln"/>
</dbReference>
<evidence type="ECO:0000313" key="8">
    <source>
        <dbReference type="EMBL" id="KAJ0193165.1"/>
    </source>
</evidence>
<keyword evidence="2 4" id="KW-0863">Zinc-finger</keyword>
<dbReference type="InterPro" id="IPR006564">
    <property type="entry name" value="Znf_PMZ"/>
</dbReference>
<dbReference type="Pfam" id="PF10551">
    <property type="entry name" value="MULE"/>
    <property type="match status" value="1"/>
</dbReference>
<dbReference type="GO" id="GO:0008270">
    <property type="term" value="F:zinc ion binding"/>
    <property type="evidence" value="ECO:0007669"/>
    <property type="project" value="UniProtKB-KW"/>
</dbReference>
<evidence type="ECO:0000256" key="6">
    <source>
        <dbReference type="SAM" id="MobiDB-lite"/>
    </source>
</evidence>
<evidence type="ECO:0000256" key="5">
    <source>
        <dbReference type="SAM" id="Coils"/>
    </source>
</evidence>
<keyword evidence="9" id="KW-1185">Reference proteome</keyword>
<keyword evidence="3" id="KW-0862">Zinc</keyword>
<dbReference type="PROSITE" id="PS50966">
    <property type="entry name" value="ZF_SWIM"/>
    <property type="match status" value="1"/>
</dbReference>
<evidence type="ECO:0000256" key="1">
    <source>
        <dbReference type="ARBA" id="ARBA00022723"/>
    </source>
</evidence>
<evidence type="ECO:0000313" key="9">
    <source>
        <dbReference type="Proteomes" id="UP000235145"/>
    </source>
</evidence>
<evidence type="ECO:0000259" key="7">
    <source>
        <dbReference type="PROSITE" id="PS50966"/>
    </source>
</evidence>
<keyword evidence="1" id="KW-0479">Metal-binding</keyword>
<dbReference type="InterPro" id="IPR018289">
    <property type="entry name" value="MULE_transposase_dom"/>
</dbReference>
<name>A0A9R1WXY1_LACSA</name>
<dbReference type="InterPro" id="IPR004332">
    <property type="entry name" value="Transposase_MuDR"/>
</dbReference>
<feature type="compositionally biased region" description="Polar residues" evidence="6">
    <location>
        <begin position="288"/>
        <end position="300"/>
    </location>
</feature>
<protein>
    <recommendedName>
        <fullName evidence="7">SWIM-type domain-containing protein</fullName>
    </recommendedName>
</protein>
<feature type="region of interest" description="Disordered" evidence="6">
    <location>
        <begin position="1337"/>
        <end position="1365"/>
    </location>
</feature>
<accession>A0A9R1WXY1</accession>
<feature type="compositionally biased region" description="Basic residues" evidence="6">
    <location>
        <begin position="274"/>
        <end position="287"/>
    </location>
</feature>
<dbReference type="PANTHER" id="PTHR31973">
    <property type="entry name" value="POLYPROTEIN, PUTATIVE-RELATED"/>
    <property type="match status" value="1"/>
</dbReference>
<keyword evidence="5" id="KW-0175">Coiled coil</keyword>
<organism evidence="8 9">
    <name type="scientific">Lactuca sativa</name>
    <name type="common">Garden lettuce</name>
    <dbReference type="NCBI Taxonomy" id="4236"/>
    <lineage>
        <taxon>Eukaryota</taxon>
        <taxon>Viridiplantae</taxon>
        <taxon>Streptophyta</taxon>
        <taxon>Embryophyta</taxon>
        <taxon>Tracheophyta</taxon>
        <taxon>Spermatophyta</taxon>
        <taxon>Magnoliopsida</taxon>
        <taxon>eudicotyledons</taxon>
        <taxon>Gunneridae</taxon>
        <taxon>Pentapetalae</taxon>
        <taxon>asterids</taxon>
        <taxon>campanulids</taxon>
        <taxon>Asterales</taxon>
        <taxon>Asteraceae</taxon>
        <taxon>Cichorioideae</taxon>
        <taxon>Cichorieae</taxon>
        <taxon>Lactucinae</taxon>
        <taxon>Lactuca</taxon>
    </lineage>
</organism>
<feature type="region of interest" description="Disordered" evidence="6">
    <location>
        <begin position="269"/>
        <end position="300"/>
    </location>
</feature>
<dbReference type="Pfam" id="PF04859">
    <property type="entry name" value="DUF641"/>
    <property type="match status" value="1"/>
</dbReference>
<evidence type="ECO:0000256" key="4">
    <source>
        <dbReference type="PROSITE-ProRule" id="PRU00325"/>
    </source>
</evidence>
<dbReference type="SMART" id="SM00575">
    <property type="entry name" value="ZnF_PMZ"/>
    <property type="match status" value="1"/>
</dbReference>
<feature type="compositionally biased region" description="Basic residues" evidence="6">
    <location>
        <begin position="1290"/>
        <end position="1305"/>
    </location>
</feature>
<proteinExistence type="predicted"/>